<dbReference type="SUPFAM" id="SSF53850">
    <property type="entry name" value="Periplasmic binding protein-like II"/>
    <property type="match status" value="1"/>
</dbReference>
<evidence type="ECO:0000259" key="2">
    <source>
        <dbReference type="Pfam" id="PF04069"/>
    </source>
</evidence>
<reference evidence="3 4" key="1">
    <citation type="submission" date="2024-10" db="EMBL/GenBank/DDBJ databases">
        <authorList>
            <person name="Riesco R."/>
        </authorList>
    </citation>
    <scope>NUCLEOTIDE SEQUENCE [LARGE SCALE GENOMIC DNA]</scope>
    <source>
        <strain evidence="3 4">NCIMB 15448</strain>
    </source>
</reference>
<keyword evidence="1" id="KW-0732">Signal</keyword>
<name>A0ABW7KW25_9NOCA</name>
<protein>
    <submittedName>
        <fullName evidence="3">ABC transporter substrate-binding protein</fullName>
    </submittedName>
</protein>
<feature type="chain" id="PRO_5045773721" evidence="1">
    <location>
        <begin position="27"/>
        <end position="301"/>
    </location>
</feature>
<feature type="signal peptide" evidence="1">
    <location>
        <begin position="1"/>
        <end position="26"/>
    </location>
</feature>
<dbReference type="CDD" id="cd13606">
    <property type="entry name" value="PBP2_ProX_like"/>
    <property type="match status" value="1"/>
</dbReference>
<proteinExistence type="predicted"/>
<dbReference type="Proteomes" id="UP001609176">
    <property type="component" value="Unassembled WGS sequence"/>
</dbReference>
<accession>A0ABW7KW25</accession>
<dbReference type="Pfam" id="PF04069">
    <property type="entry name" value="OpuAC"/>
    <property type="match status" value="1"/>
</dbReference>
<organism evidence="3 4">
    <name type="scientific">Antrihabitans spumae</name>
    <dbReference type="NCBI Taxonomy" id="3373370"/>
    <lineage>
        <taxon>Bacteria</taxon>
        <taxon>Bacillati</taxon>
        <taxon>Actinomycetota</taxon>
        <taxon>Actinomycetes</taxon>
        <taxon>Mycobacteriales</taxon>
        <taxon>Nocardiaceae</taxon>
        <taxon>Antrihabitans</taxon>
    </lineage>
</organism>
<gene>
    <name evidence="3" type="ORF">ACHIPV_28765</name>
</gene>
<dbReference type="RefSeq" id="WP_395126566.1">
    <property type="nucleotide sequence ID" value="NZ_JBIMSN010000129.1"/>
</dbReference>
<dbReference type="Gene3D" id="3.40.190.10">
    <property type="entry name" value="Periplasmic binding protein-like II"/>
    <property type="match status" value="1"/>
</dbReference>
<evidence type="ECO:0000313" key="3">
    <source>
        <dbReference type="EMBL" id="MFH5245828.1"/>
    </source>
</evidence>
<evidence type="ECO:0000313" key="4">
    <source>
        <dbReference type="Proteomes" id="UP001609176"/>
    </source>
</evidence>
<dbReference type="EMBL" id="JBIMSP010000101">
    <property type="protein sequence ID" value="MFH5245828.1"/>
    <property type="molecule type" value="Genomic_DNA"/>
</dbReference>
<sequence>MTDRMSAYARLARAAALVPAFGLLVACGGTDSVLDPAAQGTTIVVGSANSVPSEVVAHIYAGALARTGATVRTQPRIGDRAEYLAALDEGGITLVPEISGDLLDYLNPDATQSTPDEVFDVLNRSLPDGLSVSDYAAAQDRPAFLMTQPRATQLSARSLSDIGAACSTLTLAAAAAPEQSVVDALQAEYGCRFSETRVLPSADLRTALETGDADVAVVRGSAATGSDDDLVTLVDEKFVYPAQNVLPLYRTGALTDAQRMKLNIVAGELNTADLADLVRQIDDADARPADVARSWLDAHGL</sequence>
<dbReference type="InterPro" id="IPR007210">
    <property type="entry name" value="ABC_Gly_betaine_transp_sub-bd"/>
</dbReference>
<feature type="domain" description="ABC-type glycine betaine transport system substrate-binding" evidence="2">
    <location>
        <begin position="42"/>
        <end position="297"/>
    </location>
</feature>
<dbReference type="Gene3D" id="3.40.190.120">
    <property type="entry name" value="Osmoprotection protein (prox), domain 2"/>
    <property type="match status" value="1"/>
</dbReference>
<evidence type="ECO:0000256" key="1">
    <source>
        <dbReference type="SAM" id="SignalP"/>
    </source>
</evidence>
<dbReference type="PROSITE" id="PS51257">
    <property type="entry name" value="PROKAR_LIPOPROTEIN"/>
    <property type="match status" value="1"/>
</dbReference>
<comment type="caution">
    <text evidence="3">The sequence shown here is derived from an EMBL/GenBank/DDBJ whole genome shotgun (WGS) entry which is preliminary data.</text>
</comment>